<dbReference type="AlphaFoldDB" id="A0A7S1JH88"/>
<evidence type="ECO:0000256" key="4">
    <source>
        <dbReference type="ARBA" id="ARBA00022777"/>
    </source>
</evidence>
<evidence type="ECO:0000256" key="1">
    <source>
        <dbReference type="ARBA" id="ARBA00022527"/>
    </source>
</evidence>
<protein>
    <recommendedName>
        <fullName evidence="6">Alpha-type protein kinase domain-containing protein</fullName>
    </recommendedName>
</protein>
<dbReference type="Gene3D" id="3.30.200.20">
    <property type="entry name" value="Phosphorylase Kinase, domain 1"/>
    <property type="match status" value="1"/>
</dbReference>
<gene>
    <name evidence="7" type="ORF">EGYM00392_LOCUS54613</name>
</gene>
<dbReference type="GO" id="GO:1903013">
    <property type="term" value="P:response to differentiation-inducing factor 1"/>
    <property type="evidence" value="ECO:0007669"/>
    <property type="project" value="TreeGrafter"/>
</dbReference>
<reference evidence="7" key="1">
    <citation type="submission" date="2021-01" db="EMBL/GenBank/DDBJ databases">
        <authorList>
            <person name="Corre E."/>
            <person name="Pelletier E."/>
            <person name="Niang G."/>
            <person name="Scheremetjew M."/>
            <person name="Finn R."/>
            <person name="Kale V."/>
            <person name="Holt S."/>
            <person name="Cochrane G."/>
            <person name="Meng A."/>
            <person name="Brown T."/>
            <person name="Cohen L."/>
        </authorList>
    </citation>
    <scope>NUCLEOTIDE SEQUENCE</scope>
    <source>
        <strain evidence="7">NIES-381</strain>
    </source>
</reference>
<evidence type="ECO:0000256" key="5">
    <source>
        <dbReference type="ARBA" id="ARBA00022840"/>
    </source>
</evidence>
<accession>A0A7S1JH88</accession>
<dbReference type="InterPro" id="IPR051852">
    <property type="entry name" value="Alpha-type_PK"/>
</dbReference>
<evidence type="ECO:0000256" key="3">
    <source>
        <dbReference type="ARBA" id="ARBA00022741"/>
    </source>
</evidence>
<dbReference type="EMBL" id="HBGA01150271">
    <property type="protein sequence ID" value="CAD9043430.1"/>
    <property type="molecule type" value="Transcribed_RNA"/>
</dbReference>
<keyword evidence="5" id="KW-0067">ATP-binding</keyword>
<proteinExistence type="predicted"/>
<keyword evidence="2" id="KW-0808">Transferase</keyword>
<evidence type="ECO:0000313" key="7">
    <source>
        <dbReference type="EMBL" id="CAD9043430.1"/>
    </source>
</evidence>
<dbReference type="SMART" id="SM00811">
    <property type="entry name" value="Alpha_kinase"/>
    <property type="match status" value="1"/>
</dbReference>
<dbReference type="PROSITE" id="PS51158">
    <property type="entry name" value="ALPHA_KINASE"/>
    <property type="match status" value="1"/>
</dbReference>
<organism evidence="7">
    <name type="scientific">Eutreptiella gymnastica</name>
    <dbReference type="NCBI Taxonomy" id="73025"/>
    <lineage>
        <taxon>Eukaryota</taxon>
        <taxon>Discoba</taxon>
        <taxon>Euglenozoa</taxon>
        <taxon>Euglenida</taxon>
        <taxon>Spirocuta</taxon>
        <taxon>Euglenophyceae</taxon>
        <taxon>Eutreptiales</taxon>
        <taxon>Eutreptiaceae</taxon>
        <taxon>Eutreptiella</taxon>
    </lineage>
</organism>
<keyword evidence="1" id="KW-0723">Serine/threonine-protein kinase</keyword>
<dbReference type="PANTHER" id="PTHR45992:SF2">
    <property type="entry name" value="EUKARYOTIC ELONGATION FACTOR 2 KINASE"/>
    <property type="match status" value="1"/>
</dbReference>
<dbReference type="Pfam" id="PF02816">
    <property type="entry name" value="Alpha_kinase"/>
    <property type="match status" value="1"/>
</dbReference>
<dbReference type="GO" id="GO:0005524">
    <property type="term" value="F:ATP binding"/>
    <property type="evidence" value="ECO:0007669"/>
    <property type="project" value="UniProtKB-KW"/>
</dbReference>
<dbReference type="GO" id="GO:0004674">
    <property type="term" value="F:protein serine/threonine kinase activity"/>
    <property type="evidence" value="ECO:0007669"/>
    <property type="project" value="UniProtKB-KW"/>
</dbReference>
<dbReference type="GO" id="GO:0031037">
    <property type="term" value="P:myosin II filament disassembly"/>
    <property type="evidence" value="ECO:0007669"/>
    <property type="project" value="TreeGrafter"/>
</dbReference>
<dbReference type="InterPro" id="IPR011009">
    <property type="entry name" value="Kinase-like_dom_sf"/>
</dbReference>
<evidence type="ECO:0000256" key="2">
    <source>
        <dbReference type="ARBA" id="ARBA00022679"/>
    </source>
</evidence>
<feature type="domain" description="Alpha-type protein kinase" evidence="6">
    <location>
        <begin position="33"/>
        <end position="246"/>
    </location>
</feature>
<dbReference type="Gene3D" id="3.20.200.10">
    <property type="entry name" value="MHCK/EF2 kinase"/>
    <property type="match status" value="1"/>
</dbReference>
<evidence type="ECO:0000259" key="6">
    <source>
        <dbReference type="PROSITE" id="PS51158"/>
    </source>
</evidence>
<dbReference type="InterPro" id="IPR004166">
    <property type="entry name" value="a-kinase_dom"/>
</dbReference>
<name>A0A7S1JH88_9EUGL</name>
<sequence length="305" mass="33432">MAFYAHSVHSSTSAGILGRCAEFGAPEQAKVHTYNDNTKKWSVDETTVRLSPTRFAEGTNRYCYKILDLTAPSGQQEKVAKVAKSLKESRKETFTAVVMQKRCQRLAERFNALGTPKKMNFIDACIIELVQRPIDHTGGPPLLIMEPLLQGQYKKHSNNFGFVDAEDRCTPQCFSHFTFEHTNQQMIVVDIQGVGDLYTDPQIHSNIPASAPPIWGEGDMGDEGIHKFFETHRCNALCKQLGLSSRGGSPVGYMMPVTTSTTAPLTTTNCRSGLGFTSTFSSGSCGLGYSGGGLGYSTRTAPLYY</sequence>
<keyword evidence="4" id="KW-0418">Kinase</keyword>
<keyword evidence="3" id="KW-0547">Nucleotide-binding</keyword>
<dbReference type="PANTHER" id="PTHR45992">
    <property type="entry name" value="EUKARYOTIC ELONGATION FACTOR 2 KINASE-RELATED"/>
    <property type="match status" value="1"/>
</dbReference>
<dbReference type="SUPFAM" id="SSF56112">
    <property type="entry name" value="Protein kinase-like (PK-like)"/>
    <property type="match status" value="1"/>
</dbReference>